<dbReference type="InterPro" id="IPR003439">
    <property type="entry name" value="ABC_transporter-like_ATP-bd"/>
</dbReference>
<dbReference type="SUPFAM" id="SSF52540">
    <property type="entry name" value="P-loop containing nucleoside triphosphate hydrolases"/>
    <property type="match status" value="1"/>
</dbReference>
<comment type="similarity">
    <text evidence="9">Belongs to the ABC transporter superfamily. Lipid exporter (TC 3.A.1.106) family.</text>
</comment>
<evidence type="ECO:0000256" key="11">
    <source>
        <dbReference type="SAM" id="Phobius"/>
    </source>
</evidence>
<dbReference type="InterPro" id="IPR027417">
    <property type="entry name" value="P-loop_NTPase"/>
</dbReference>
<evidence type="ECO:0000256" key="8">
    <source>
        <dbReference type="ARBA" id="ARBA00055053"/>
    </source>
</evidence>
<evidence type="ECO:0000313" key="14">
    <source>
        <dbReference type="EMBL" id="MDY5155069.1"/>
    </source>
</evidence>
<dbReference type="CDD" id="cd07346">
    <property type="entry name" value="ABC_6TM_exporters"/>
    <property type="match status" value="1"/>
</dbReference>
<feature type="domain" description="ABC transmembrane type-1" evidence="13">
    <location>
        <begin position="19"/>
        <end position="309"/>
    </location>
</feature>
<gene>
    <name evidence="14" type="ORF">R6G80_04935</name>
</gene>
<evidence type="ECO:0000256" key="3">
    <source>
        <dbReference type="ARBA" id="ARBA00022692"/>
    </source>
</evidence>
<evidence type="ECO:0000256" key="2">
    <source>
        <dbReference type="ARBA" id="ARBA00022448"/>
    </source>
</evidence>
<keyword evidence="6 11" id="KW-1133">Transmembrane helix</keyword>
<dbReference type="InterPro" id="IPR011527">
    <property type="entry name" value="ABC1_TM_dom"/>
</dbReference>
<feature type="transmembrane region" description="Helical" evidence="11">
    <location>
        <begin position="168"/>
        <end position="185"/>
    </location>
</feature>
<dbReference type="InterPro" id="IPR036640">
    <property type="entry name" value="ABC1_TM_sf"/>
</dbReference>
<dbReference type="PROSITE" id="PS50929">
    <property type="entry name" value="ABC_TM1F"/>
    <property type="match status" value="1"/>
</dbReference>
<dbReference type="PANTHER" id="PTHR43394:SF1">
    <property type="entry name" value="ATP-BINDING CASSETTE SUB-FAMILY B MEMBER 10, MITOCHONDRIAL"/>
    <property type="match status" value="1"/>
</dbReference>
<evidence type="ECO:0000256" key="6">
    <source>
        <dbReference type="ARBA" id="ARBA00022989"/>
    </source>
</evidence>
<feature type="transmembrane region" description="Helical" evidence="11">
    <location>
        <begin position="59"/>
        <end position="87"/>
    </location>
</feature>
<protein>
    <recommendedName>
        <fullName evidence="10">Fatty acid ABC transporter ATP-binding/permease protein</fullName>
    </recommendedName>
</protein>
<dbReference type="GO" id="GO:0016887">
    <property type="term" value="F:ATP hydrolysis activity"/>
    <property type="evidence" value="ECO:0007669"/>
    <property type="project" value="InterPro"/>
</dbReference>
<keyword evidence="5 14" id="KW-0067">ATP-binding</keyword>
<dbReference type="SUPFAM" id="SSF90123">
    <property type="entry name" value="ABC transporter transmembrane region"/>
    <property type="match status" value="1"/>
</dbReference>
<comment type="function">
    <text evidence="8">ABC transporter involved in fatty acid import. Transmembrane domains (TMD) form a pore in the membrane and the ATP-binding domain (NBD) is responsible for energy generation.</text>
</comment>
<reference evidence="14" key="1">
    <citation type="submission" date="2023-10" db="EMBL/GenBank/DDBJ databases">
        <title>Whole Genome based description of the genera Actinobaculum and Actinotignum reveals a complex phylogenetic relationship within the species included in the genus Actinotignum.</title>
        <authorList>
            <person name="Jensen C.S."/>
            <person name="Dargis R."/>
            <person name="Kemp M."/>
            <person name="Christensen J.J."/>
        </authorList>
    </citation>
    <scope>NUCLEOTIDE SEQUENCE</scope>
    <source>
        <strain evidence="14">SLA_B511</strain>
    </source>
</reference>
<evidence type="ECO:0000256" key="7">
    <source>
        <dbReference type="ARBA" id="ARBA00023136"/>
    </source>
</evidence>
<feature type="transmembrane region" description="Helical" evidence="11">
    <location>
        <begin position="252"/>
        <end position="270"/>
    </location>
</feature>
<keyword evidence="7 11" id="KW-0472">Membrane</keyword>
<proteinExistence type="inferred from homology"/>
<keyword evidence="2" id="KW-0813">Transport</keyword>
<dbReference type="EMBL" id="JAWNGC010000005">
    <property type="protein sequence ID" value="MDY5155069.1"/>
    <property type="molecule type" value="Genomic_DNA"/>
</dbReference>
<dbReference type="InterPro" id="IPR003593">
    <property type="entry name" value="AAA+_ATPase"/>
</dbReference>
<keyword evidence="3 11" id="KW-0812">Transmembrane</keyword>
<organism evidence="14 15">
    <name type="scientific">Actinotignum urinale</name>
    <dbReference type="NCBI Taxonomy" id="190146"/>
    <lineage>
        <taxon>Bacteria</taxon>
        <taxon>Bacillati</taxon>
        <taxon>Actinomycetota</taxon>
        <taxon>Actinomycetes</taxon>
        <taxon>Actinomycetales</taxon>
        <taxon>Actinomycetaceae</taxon>
        <taxon>Actinotignum</taxon>
    </lineage>
</organism>
<dbReference type="GO" id="GO:0005886">
    <property type="term" value="C:plasma membrane"/>
    <property type="evidence" value="ECO:0007669"/>
    <property type="project" value="UniProtKB-SubCell"/>
</dbReference>
<dbReference type="PROSITE" id="PS00211">
    <property type="entry name" value="ABC_TRANSPORTER_1"/>
    <property type="match status" value="1"/>
</dbReference>
<dbReference type="SMART" id="SM00382">
    <property type="entry name" value="AAA"/>
    <property type="match status" value="1"/>
</dbReference>
<dbReference type="AlphaFoldDB" id="A0AAW9HW18"/>
<dbReference type="PANTHER" id="PTHR43394">
    <property type="entry name" value="ATP-DEPENDENT PERMEASE MDL1, MITOCHONDRIAL"/>
    <property type="match status" value="1"/>
</dbReference>
<feature type="transmembrane region" description="Helical" evidence="11">
    <location>
        <begin position="141"/>
        <end position="162"/>
    </location>
</feature>
<comment type="caution">
    <text evidence="14">The sequence shown here is derived from an EMBL/GenBank/DDBJ whole genome shotgun (WGS) entry which is preliminary data.</text>
</comment>
<dbReference type="Pfam" id="PF00005">
    <property type="entry name" value="ABC_tran"/>
    <property type="match status" value="1"/>
</dbReference>
<name>A0AAW9HW18_9ACTO</name>
<evidence type="ECO:0000256" key="5">
    <source>
        <dbReference type="ARBA" id="ARBA00022840"/>
    </source>
</evidence>
<dbReference type="FunFam" id="3.40.50.300:FF:000287">
    <property type="entry name" value="Multidrug ABC transporter ATP-binding protein"/>
    <property type="match status" value="1"/>
</dbReference>
<feature type="transmembrane region" description="Helical" evidence="11">
    <location>
        <begin position="15"/>
        <end position="39"/>
    </location>
</feature>
<dbReference type="Gene3D" id="1.20.1560.10">
    <property type="entry name" value="ABC transporter type 1, transmembrane domain"/>
    <property type="match status" value="1"/>
</dbReference>
<dbReference type="Gene3D" id="3.40.50.300">
    <property type="entry name" value="P-loop containing nucleotide triphosphate hydrolases"/>
    <property type="match status" value="1"/>
</dbReference>
<evidence type="ECO:0000259" key="12">
    <source>
        <dbReference type="PROSITE" id="PS50893"/>
    </source>
</evidence>
<dbReference type="GO" id="GO:0015421">
    <property type="term" value="F:ABC-type oligopeptide transporter activity"/>
    <property type="evidence" value="ECO:0007669"/>
    <property type="project" value="TreeGrafter"/>
</dbReference>
<dbReference type="Proteomes" id="UP001281731">
    <property type="component" value="Unassembled WGS sequence"/>
</dbReference>
<keyword evidence="4" id="KW-0547">Nucleotide-binding</keyword>
<accession>A0AAW9HW18</accession>
<dbReference type="RefSeq" id="WP_320756533.1">
    <property type="nucleotide sequence ID" value="NZ_JAWNGC010000005.1"/>
</dbReference>
<dbReference type="GO" id="GO:0005524">
    <property type="term" value="F:ATP binding"/>
    <property type="evidence" value="ECO:0007669"/>
    <property type="project" value="UniProtKB-KW"/>
</dbReference>
<sequence>MRALTRIFRFTKNLVPLYLVVAVSSVLVTAGNIVAPFIIGRATDTVVAAVSGKIVVEKAVTTVLWLAFIFFVIDILNTGIGAIGGYFGDQLAQKMRSILSVRYFEKLLSLPQRYFDEELTGTITSRLNRSIMEMTTFVKSFANSFFTTLLTVVAVLTISFIYSPLMALLLLLVFPIYLWLTALTSKRWQRIEGQKNEHIDTAGGRFNEVIGQIRVVKSFTREAEELSQFSDHYTETEKLNSSQSGRWHLMDFLRRSCMALLFFGIYAIVFTRTAQGIFSVGDMVILVQLVALARRPVMNMSWIVDTTQHAIAGSKDYFNVMELDPHTLKATMDASASQGILEKGSTVTLSGKIVANEGVPAGSLRNGLGVDGAGVDGAGVDGAGAGVDSARVGSGDASGAGPDALVDSSGSASDEVVIDFSHITFGYGNDPDVLRDVSFTVRRGEKIAFVSESGGGKTTLTSLLLGLYEPRHGKIFVDGKNIGDMTPIDVRSRIGVVFQDAALFSGTVRENIAYGRPEASDEEIHDAAQRAHADRFIRRFKDGYDTVIGERGLKLSGGQRQRIAVARAMLKGAEILILDEATSALDTRSERWVQAGLEELMKNRTSIIIAHRLSTIATVDRIITLRDGKIDEVGSPAELAVSGGIYSELLALQNEGSAQARKHLRRYGFR</sequence>
<evidence type="ECO:0000256" key="9">
    <source>
        <dbReference type="ARBA" id="ARBA00061644"/>
    </source>
</evidence>
<dbReference type="PROSITE" id="PS50893">
    <property type="entry name" value="ABC_TRANSPORTER_2"/>
    <property type="match status" value="1"/>
</dbReference>
<dbReference type="InterPro" id="IPR017871">
    <property type="entry name" value="ABC_transporter-like_CS"/>
</dbReference>
<dbReference type="InterPro" id="IPR039421">
    <property type="entry name" value="Type_1_exporter"/>
</dbReference>
<evidence type="ECO:0000256" key="4">
    <source>
        <dbReference type="ARBA" id="ARBA00022741"/>
    </source>
</evidence>
<evidence type="ECO:0000256" key="1">
    <source>
        <dbReference type="ARBA" id="ARBA00004651"/>
    </source>
</evidence>
<dbReference type="Pfam" id="PF00664">
    <property type="entry name" value="ABC_membrane"/>
    <property type="match status" value="1"/>
</dbReference>
<feature type="domain" description="ABC transporter" evidence="12">
    <location>
        <begin position="418"/>
        <end position="652"/>
    </location>
</feature>
<evidence type="ECO:0000313" key="15">
    <source>
        <dbReference type="Proteomes" id="UP001281731"/>
    </source>
</evidence>
<evidence type="ECO:0000256" key="10">
    <source>
        <dbReference type="ARBA" id="ARBA00071747"/>
    </source>
</evidence>
<comment type="subcellular location">
    <subcellularLocation>
        <location evidence="1">Cell membrane</location>
        <topology evidence="1">Multi-pass membrane protein</topology>
    </subcellularLocation>
</comment>
<evidence type="ECO:0000259" key="13">
    <source>
        <dbReference type="PROSITE" id="PS50929"/>
    </source>
</evidence>